<dbReference type="InterPro" id="IPR036509">
    <property type="entry name" value="Met_Sox_Rdtase_MsrA_sf"/>
</dbReference>
<protein>
    <recommendedName>
        <fullName evidence="4">Peptide methionine sulfoxide reductase MsrA</fullName>
        <shortName evidence="4">Protein-methionine-S-oxide reductase</shortName>
        <ecNumber evidence="4">1.8.4.11</ecNumber>
    </recommendedName>
    <alternativeName>
        <fullName evidence="4">Peptide-methionine (S)-S-oxide reductase</fullName>
        <shortName evidence="4">Peptide Met(O) reductase</shortName>
    </alternativeName>
</protein>
<dbReference type="EMBL" id="WUMK01000009">
    <property type="protein sequence ID" value="MXN48012.1"/>
    <property type="molecule type" value="Genomic_DNA"/>
</dbReference>
<evidence type="ECO:0000256" key="2">
    <source>
        <dbReference type="ARBA" id="ARBA00047806"/>
    </source>
</evidence>
<dbReference type="PANTHER" id="PTHR43774">
    <property type="entry name" value="PEPTIDE METHIONINE SULFOXIDE REDUCTASE"/>
    <property type="match status" value="1"/>
</dbReference>
<evidence type="ECO:0000256" key="1">
    <source>
        <dbReference type="ARBA" id="ARBA00023002"/>
    </source>
</evidence>
<comment type="caution">
    <text evidence="7">The sequence shown here is derived from an EMBL/GenBank/DDBJ whole genome shotgun (WGS) entry which is preliminary data.</text>
</comment>
<comment type="catalytic activity">
    <reaction evidence="3 4">
        <text>[thioredoxin]-disulfide + L-methionine + H2O = L-methionine (S)-S-oxide + [thioredoxin]-dithiol</text>
        <dbReference type="Rhea" id="RHEA:19993"/>
        <dbReference type="Rhea" id="RHEA-COMP:10698"/>
        <dbReference type="Rhea" id="RHEA-COMP:10700"/>
        <dbReference type="ChEBI" id="CHEBI:15377"/>
        <dbReference type="ChEBI" id="CHEBI:29950"/>
        <dbReference type="ChEBI" id="CHEBI:50058"/>
        <dbReference type="ChEBI" id="CHEBI:57844"/>
        <dbReference type="ChEBI" id="CHEBI:58772"/>
        <dbReference type="EC" id="1.8.4.11"/>
    </reaction>
</comment>
<comment type="catalytic activity">
    <reaction evidence="2 4">
        <text>L-methionyl-[protein] + [thioredoxin]-disulfide + H2O = L-methionyl-(S)-S-oxide-[protein] + [thioredoxin]-dithiol</text>
        <dbReference type="Rhea" id="RHEA:14217"/>
        <dbReference type="Rhea" id="RHEA-COMP:10698"/>
        <dbReference type="Rhea" id="RHEA-COMP:10700"/>
        <dbReference type="Rhea" id="RHEA-COMP:12313"/>
        <dbReference type="Rhea" id="RHEA-COMP:12315"/>
        <dbReference type="ChEBI" id="CHEBI:15377"/>
        <dbReference type="ChEBI" id="CHEBI:16044"/>
        <dbReference type="ChEBI" id="CHEBI:29950"/>
        <dbReference type="ChEBI" id="CHEBI:44120"/>
        <dbReference type="ChEBI" id="CHEBI:50058"/>
        <dbReference type="EC" id="1.8.4.11"/>
    </reaction>
</comment>
<sequence length="231" mass="25034">MKHRVTFLSFAVAASAFIAPNALAQEGLAIPAPALDETATTGKETAVFAGGCFWGVQGVFQRVDGVSNAVSGYAGGARNTAHYEMVGNGNTGHAEAVRVTFDPARVSYGKLLQIYFSVAHDPTELNRQGPDVGPQYRSTVFPASDEQARIAKAYIDQLNKAHLYEAAIVTTIEPGKAFYPAEDYHQDFLTNNPTYPYIVYNDMPKIENLKRLFPASFRANPVLVAKAGIDE</sequence>
<dbReference type="GO" id="GO:0008113">
    <property type="term" value="F:peptide-methionine (S)-S-oxide reductase activity"/>
    <property type="evidence" value="ECO:0007669"/>
    <property type="project" value="UniProtKB-UniRule"/>
</dbReference>
<reference evidence="7 8" key="1">
    <citation type="submission" date="2019-12" db="EMBL/GenBank/DDBJ databases">
        <title>Shinella kummerowiae sp. nov., a symbiotic bacterium isolated from root nodules of the herbal legume Kummerowia stipulacea.</title>
        <authorList>
            <person name="Gao J."/>
        </authorList>
    </citation>
    <scope>NUCLEOTIDE SEQUENCE [LARGE SCALE GENOMIC DNA]</scope>
    <source>
        <strain evidence="7 8">CCBAU 25048</strain>
    </source>
</reference>
<dbReference type="NCBIfam" id="TIGR00401">
    <property type="entry name" value="msrA"/>
    <property type="match status" value="1"/>
</dbReference>
<name>A0A6N8SM71_9HYPH</name>
<organism evidence="7 8">
    <name type="scientific">Shinella kummerowiae</name>
    <dbReference type="NCBI Taxonomy" id="417745"/>
    <lineage>
        <taxon>Bacteria</taxon>
        <taxon>Pseudomonadati</taxon>
        <taxon>Pseudomonadota</taxon>
        <taxon>Alphaproteobacteria</taxon>
        <taxon>Hyphomicrobiales</taxon>
        <taxon>Rhizobiaceae</taxon>
        <taxon>Shinella</taxon>
    </lineage>
</organism>
<evidence type="ECO:0000256" key="5">
    <source>
        <dbReference type="SAM" id="SignalP"/>
    </source>
</evidence>
<keyword evidence="8" id="KW-1185">Reference proteome</keyword>
<accession>A0A6N8SM71</accession>
<evidence type="ECO:0000259" key="6">
    <source>
        <dbReference type="Pfam" id="PF01625"/>
    </source>
</evidence>
<dbReference type="AlphaFoldDB" id="A0A6N8SM71"/>
<comment type="function">
    <text evidence="4">Has an important function as a repair enzyme for proteins that have been inactivated by oxidation. Catalyzes the reversible oxidation-reduction of methionine sulfoxide in proteins to methionine.</text>
</comment>
<evidence type="ECO:0000256" key="4">
    <source>
        <dbReference type="HAMAP-Rule" id="MF_01401"/>
    </source>
</evidence>
<dbReference type="InterPro" id="IPR002569">
    <property type="entry name" value="Met_Sox_Rdtase_MsrA_dom"/>
</dbReference>
<dbReference type="HAMAP" id="MF_01401">
    <property type="entry name" value="MsrA"/>
    <property type="match status" value="1"/>
</dbReference>
<evidence type="ECO:0000313" key="7">
    <source>
        <dbReference type="EMBL" id="MXN48012.1"/>
    </source>
</evidence>
<dbReference type="Pfam" id="PF01625">
    <property type="entry name" value="PMSR"/>
    <property type="match status" value="1"/>
</dbReference>
<feature type="domain" description="Peptide methionine sulphoxide reductase MsrA" evidence="6">
    <location>
        <begin position="45"/>
        <end position="195"/>
    </location>
</feature>
<keyword evidence="1 4" id="KW-0560">Oxidoreductase</keyword>
<dbReference type="Proteomes" id="UP000435802">
    <property type="component" value="Unassembled WGS sequence"/>
</dbReference>
<gene>
    <name evidence="4 7" type="primary">msrA</name>
    <name evidence="7" type="ORF">GR138_22650</name>
</gene>
<evidence type="ECO:0000256" key="3">
    <source>
        <dbReference type="ARBA" id="ARBA00048782"/>
    </source>
</evidence>
<proteinExistence type="inferred from homology"/>
<feature type="active site" evidence="4">
    <location>
        <position position="52"/>
    </location>
</feature>
<dbReference type="PANTHER" id="PTHR43774:SF1">
    <property type="entry name" value="PEPTIDE METHIONINE SULFOXIDE REDUCTASE MSRA 2"/>
    <property type="match status" value="1"/>
</dbReference>
<dbReference type="Gene3D" id="3.30.1060.10">
    <property type="entry name" value="Peptide methionine sulphoxide reductase MsrA"/>
    <property type="match status" value="1"/>
</dbReference>
<evidence type="ECO:0000313" key="8">
    <source>
        <dbReference type="Proteomes" id="UP000435802"/>
    </source>
</evidence>
<feature type="signal peptide" evidence="5">
    <location>
        <begin position="1"/>
        <end position="24"/>
    </location>
</feature>
<comment type="similarity">
    <text evidence="4">Belongs to the MsrA Met sulfoxide reductase family.</text>
</comment>
<feature type="chain" id="PRO_5027077712" description="Peptide methionine sulfoxide reductase MsrA" evidence="5">
    <location>
        <begin position="25"/>
        <end position="231"/>
    </location>
</feature>
<dbReference type="OrthoDB" id="4174719at2"/>
<keyword evidence="5" id="KW-0732">Signal</keyword>
<dbReference type="EC" id="1.8.4.11" evidence="4"/>
<dbReference type="SUPFAM" id="SSF55068">
    <property type="entry name" value="Peptide methionine sulfoxide reductase"/>
    <property type="match status" value="1"/>
</dbReference>
<dbReference type="RefSeq" id="WP_160861515.1">
    <property type="nucleotide sequence ID" value="NZ_WUMK01000009.1"/>
</dbReference>